<dbReference type="SMART" id="SM00986">
    <property type="entry name" value="UDG"/>
    <property type="match status" value="1"/>
</dbReference>
<dbReference type="SUPFAM" id="SSF52141">
    <property type="entry name" value="Uracil-DNA glycosylase-like"/>
    <property type="match status" value="1"/>
</dbReference>
<proteinExistence type="predicted"/>
<evidence type="ECO:0000313" key="2">
    <source>
        <dbReference type="EMBL" id="AMK59297.1"/>
    </source>
</evidence>
<organism evidence="2">
    <name type="scientific">uncultured bacterium UPO50</name>
    <dbReference type="NCBI Taxonomy" id="1776975"/>
    <lineage>
        <taxon>Bacteria</taxon>
        <taxon>environmental samples</taxon>
    </lineage>
</organism>
<protein>
    <recommendedName>
        <fullName evidence="1">Uracil-DNA glycosylase-like domain-containing protein</fullName>
    </recommendedName>
</protein>
<dbReference type="Gene3D" id="3.40.470.10">
    <property type="entry name" value="Uracil-DNA glycosylase-like domain"/>
    <property type="match status" value="1"/>
</dbReference>
<feature type="domain" description="Uracil-DNA glycosylase-like" evidence="1">
    <location>
        <begin position="10"/>
        <end position="160"/>
    </location>
</feature>
<name>A0A126SYB6_9BACT</name>
<dbReference type="Pfam" id="PF03167">
    <property type="entry name" value="UDG"/>
    <property type="match status" value="1"/>
</dbReference>
<dbReference type="EMBL" id="KU144978">
    <property type="protein sequence ID" value="AMK59297.1"/>
    <property type="molecule type" value="Genomic_DNA"/>
</dbReference>
<dbReference type="CDD" id="cd10032">
    <property type="entry name" value="UDG-F6_HDG"/>
    <property type="match status" value="1"/>
</dbReference>
<accession>A0A126SYB6</accession>
<dbReference type="InterPro" id="IPR036895">
    <property type="entry name" value="Uracil-DNA_glycosylase-like_sf"/>
</dbReference>
<evidence type="ECO:0000259" key="1">
    <source>
        <dbReference type="SMART" id="SM00986"/>
    </source>
</evidence>
<dbReference type="NCBIfam" id="TIGR04274">
    <property type="entry name" value="hypoxanDNAglyco"/>
    <property type="match status" value="1"/>
</dbReference>
<sequence length="163" mass="17645">MTGIRLQGLPPVIDADARVLILGSFPSAASLAAGQYYGNPKNQFWRILGAVLAQPLSELNYVERIAAVRAAGIAIWDVFAACERQGSLDAAIRNAQTNDLANLKKSAPALRRVCFNGRTAARVQATVAALDYEIRILPSTSPAHAGMGFEEKLRRWREALIAE</sequence>
<dbReference type="InterPro" id="IPR005122">
    <property type="entry name" value="Uracil-DNA_glycosylase-like"/>
</dbReference>
<dbReference type="InterPro" id="IPR026353">
    <property type="entry name" value="Hypoxan-DNA_Glyclase"/>
</dbReference>
<reference evidence="2" key="1">
    <citation type="journal article" date="2016" name="Appl. Environ. Microbiol.">
        <title>Functional Metagenomics of a Biostimulated Petroleum-Contaminated Soil Reveals an Extraordinary Diversity of Extradiol Dioxygenases.</title>
        <authorList>
            <person name="Terron-Gonzalez L."/>
            <person name="Martin-Cabello G."/>
            <person name="Ferrer M."/>
            <person name="Santero E."/>
        </authorList>
    </citation>
    <scope>NUCLEOTIDE SEQUENCE</scope>
</reference>
<dbReference type="AlphaFoldDB" id="A0A126SYB6"/>
<dbReference type="SMART" id="SM00987">
    <property type="entry name" value="UreE_C"/>
    <property type="match status" value="1"/>
</dbReference>